<sequence length="109" mass="11508">MPSFKRLGLLTVTLLPLALTACGGEGWQMQPTKRFPYGNERTAGSGVEYVRASMMPAKGPVLESAKPAETAPPPPAPEPEPEPEAAPEPAEAEGPVAPADKVFNNSQRK</sequence>
<organism evidence="3 4">
    <name type="scientific">Micavibrio aeruginosavorus</name>
    <dbReference type="NCBI Taxonomy" id="349221"/>
    <lineage>
        <taxon>Bacteria</taxon>
        <taxon>Pseudomonadati</taxon>
        <taxon>Bdellovibrionota</taxon>
        <taxon>Bdellovibrionia</taxon>
        <taxon>Bdellovibrionales</taxon>
        <taxon>Pseudobdellovibrionaceae</taxon>
        <taxon>Micavibrio</taxon>
    </lineage>
</organism>
<feature type="compositionally biased region" description="Low complexity" evidence="1">
    <location>
        <begin position="87"/>
        <end position="99"/>
    </location>
</feature>
<feature type="region of interest" description="Disordered" evidence="1">
    <location>
        <begin position="58"/>
        <end position="109"/>
    </location>
</feature>
<feature type="signal peptide" evidence="2">
    <location>
        <begin position="1"/>
        <end position="21"/>
    </location>
</feature>
<evidence type="ECO:0000256" key="1">
    <source>
        <dbReference type="SAM" id="MobiDB-lite"/>
    </source>
</evidence>
<keyword evidence="2" id="KW-0732">Signal</keyword>
<evidence type="ECO:0000256" key="2">
    <source>
        <dbReference type="SAM" id="SignalP"/>
    </source>
</evidence>
<protein>
    <recommendedName>
        <fullName evidence="5">Lipoprotein</fullName>
    </recommendedName>
</protein>
<proteinExistence type="predicted"/>
<dbReference type="Proteomes" id="UP000595362">
    <property type="component" value="Chromosome"/>
</dbReference>
<accession>A0A7T5R3Y3</accession>
<feature type="chain" id="PRO_5032493451" description="Lipoprotein" evidence="2">
    <location>
        <begin position="22"/>
        <end position="109"/>
    </location>
</feature>
<reference evidence="3 4" key="1">
    <citation type="submission" date="2020-07" db="EMBL/GenBank/DDBJ databases">
        <title>Huge and variable diversity of episymbiotic CPR bacteria and DPANN archaea in groundwater ecosystems.</title>
        <authorList>
            <person name="He C.Y."/>
            <person name="Keren R."/>
            <person name="Whittaker M."/>
            <person name="Farag I.F."/>
            <person name="Doudna J."/>
            <person name="Cate J.H.D."/>
            <person name="Banfield J.F."/>
        </authorList>
    </citation>
    <scope>NUCLEOTIDE SEQUENCE [LARGE SCALE GENOMIC DNA]</scope>
    <source>
        <strain evidence="3">NC_groundwater_70_Ag_B-0.1um_54_66</strain>
    </source>
</reference>
<dbReference type="PROSITE" id="PS51257">
    <property type="entry name" value="PROKAR_LIPOPROTEIN"/>
    <property type="match status" value="1"/>
</dbReference>
<evidence type="ECO:0008006" key="5">
    <source>
        <dbReference type="Google" id="ProtNLM"/>
    </source>
</evidence>
<name>A0A7T5R3Y3_9BACT</name>
<evidence type="ECO:0000313" key="4">
    <source>
        <dbReference type="Proteomes" id="UP000595362"/>
    </source>
</evidence>
<dbReference type="EMBL" id="CP066681">
    <property type="protein sequence ID" value="QQG37062.1"/>
    <property type="molecule type" value="Genomic_DNA"/>
</dbReference>
<gene>
    <name evidence="3" type="ORF">HYS17_04665</name>
</gene>
<evidence type="ECO:0000313" key="3">
    <source>
        <dbReference type="EMBL" id="QQG37062.1"/>
    </source>
</evidence>
<dbReference type="AlphaFoldDB" id="A0A7T5R3Y3"/>